<dbReference type="EMBL" id="AAZO01005737">
    <property type="status" value="NOT_ANNOTATED_CDS"/>
    <property type="molecule type" value="Genomic_DNA"/>
</dbReference>
<dbReference type="GeneID" id="8239113"/>
<evidence type="ECO:0000313" key="3">
    <source>
        <dbReference type="EMBL" id="EEB17583.1"/>
    </source>
</evidence>
<evidence type="ECO:0000313" key="5">
    <source>
        <dbReference type="Proteomes" id="UP000009046"/>
    </source>
</evidence>
<name>E0VW27_PEDHC</name>
<dbReference type="InParanoid" id="E0VW27"/>
<dbReference type="GO" id="GO:0019843">
    <property type="term" value="F:rRNA binding"/>
    <property type="evidence" value="ECO:0007669"/>
    <property type="project" value="InterPro"/>
</dbReference>
<gene>
    <name evidence="4" type="primary">8239113</name>
    <name evidence="3" type="ORF">Phum_PHUM473070</name>
</gene>
<dbReference type="SMART" id="SM00879">
    <property type="entry name" value="Brix"/>
    <property type="match status" value="1"/>
</dbReference>
<dbReference type="FunCoup" id="E0VW27">
    <property type="interactions" value="1043"/>
</dbReference>
<dbReference type="KEGG" id="phu:Phum_PHUM473070"/>
<proteinExistence type="predicted"/>
<reference evidence="4" key="3">
    <citation type="submission" date="2021-02" db="UniProtKB">
        <authorList>
            <consortium name="EnsemblMetazoa"/>
        </authorList>
    </citation>
    <scope>IDENTIFICATION</scope>
    <source>
        <strain evidence="4">USDA</strain>
    </source>
</reference>
<dbReference type="EnsemblMetazoa" id="PHUM473070-RA">
    <property type="protein sequence ID" value="PHUM473070-PA"/>
    <property type="gene ID" value="PHUM473070"/>
</dbReference>
<dbReference type="STRING" id="121224.E0VW27"/>
<dbReference type="HOGENOM" id="CLU_026936_0_0_1"/>
<dbReference type="VEuPathDB" id="VectorBase:PHUM473070"/>
<reference evidence="3" key="1">
    <citation type="submission" date="2007-04" db="EMBL/GenBank/DDBJ databases">
        <title>Annotation of Pediculus humanus corporis strain USDA.</title>
        <authorList>
            <person name="Kirkness E."/>
            <person name="Hannick L."/>
            <person name="Hass B."/>
            <person name="Bruggner R."/>
            <person name="Lawson D."/>
            <person name="Bidwell S."/>
            <person name="Joardar V."/>
            <person name="Caler E."/>
            <person name="Walenz B."/>
            <person name="Inman J."/>
            <person name="Schobel S."/>
            <person name="Galinsky K."/>
            <person name="Amedeo P."/>
            <person name="Strausberg R."/>
        </authorList>
    </citation>
    <scope>NUCLEOTIDE SEQUENCE</scope>
    <source>
        <strain evidence="3">USDA</strain>
    </source>
</reference>
<dbReference type="PANTHER" id="PTHR12661">
    <property type="entry name" value="PETER PAN-RELATED"/>
    <property type="match status" value="1"/>
</dbReference>
<dbReference type="InterPro" id="IPR007109">
    <property type="entry name" value="Brix"/>
</dbReference>
<feature type="coiled-coil region" evidence="1">
    <location>
        <begin position="316"/>
        <end position="349"/>
    </location>
</feature>
<dbReference type="Proteomes" id="UP000009046">
    <property type="component" value="Unassembled WGS sequence"/>
</dbReference>
<dbReference type="InterPro" id="IPR045112">
    <property type="entry name" value="PPAN-like"/>
</dbReference>
<dbReference type="AlphaFoldDB" id="E0VW27"/>
<organism>
    <name type="scientific">Pediculus humanus subsp. corporis</name>
    <name type="common">Body louse</name>
    <dbReference type="NCBI Taxonomy" id="121224"/>
    <lineage>
        <taxon>Eukaryota</taxon>
        <taxon>Metazoa</taxon>
        <taxon>Ecdysozoa</taxon>
        <taxon>Arthropoda</taxon>
        <taxon>Hexapoda</taxon>
        <taxon>Insecta</taxon>
        <taxon>Pterygota</taxon>
        <taxon>Neoptera</taxon>
        <taxon>Paraneoptera</taxon>
        <taxon>Psocodea</taxon>
        <taxon>Troctomorpha</taxon>
        <taxon>Phthiraptera</taxon>
        <taxon>Anoplura</taxon>
        <taxon>Pediculidae</taxon>
        <taxon>Pediculus</taxon>
    </lineage>
</organism>
<reference evidence="3" key="2">
    <citation type="submission" date="2007-04" db="EMBL/GenBank/DDBJ databases">
        <title>The genome of the human body louse.</title>
        <authorList>
            <consortium name="The Human Body Louse Genome Consortium"/>
            <person name="Kirkness E."/>
            <person name="Walenz B."/>
            <person name="Hass B."/>
            <person name="Bruggner R."/>
            <person name="Strausberg R."/>
        </authorList>
    </citation>
    <scope>NUCLEOTIDE SEQUENCE</scope>
    <source>
        <strain evidence="3">USDA</strain>
    </source>
</reference>
<evidence type="ECO:0000259" key="2">
    <source>
        <dbReference type="PROSITE" id="PS50833"/>
    </source>
</evidence>
<dbReference type="OrthoDB" id="10261452at2759"/>
<evidence type="ECO:0000256" key="1">
    <source>
        <dbReference type="SAM" id="Coils"/>
    </source>
</evidence>
<dbReference type="PANTHER" id="PTHR12661:SF5">
    <property type="entry name" value="SUPPRESSOR OF SWI4 1 HOMOLOG"/>
    <property type="match status" value="1"/>
</dbReference>
<keyword evidence="1" id="KW-0175">Coiled coil</keyword>
<dbReference type="EMBL" id="DS235816">
    <property type="protein sequence ID" value="EEB17583.1"/>
    <property type="molecule type" value="Genomic_DNA"/>
</dbReference>
<dbReference type="GO" id="GO:0000027">
    <property type="term" value="P:ribosomal large subunit assembly"/>
    <property type="evidence" value="ECO:0007669"/>
    <property type="project" value="TreeGrafter"/>
</dbReference>
<dbReference type="CTD" id="8239113"/>
<protein>
    <submittedName>
        <fullName evidence="3 4">Protein Peter pan, putative</fullName>
    </submittedName>
</protein>
<dbReference type="OMA" id="KRTHAQI"/>
<sequence>MGKVRRGKKIGRCKLRNKQALNKDEPEELKNAPHSFVFHRGAVGENISRLTLDFRKIMEPYTASSLKAMKANKMKDFLAISGPLHVTHMCVFTSTDIGTYLKITRAPRGPTLYFKVLNYSLAKDVISSLKKQYVSDQQFLHPPLLVLNNFTSDEIQLKLMTSMFQNMFPTLNLVNLNLNNVRRCVLFNYNSASDEIDFRHYAIKVTPVNISKGVKKMIQNKVPDLSKYSNPAEFILKSEYLSESEAEDDPDSHVTLPQKISTRGNMLLNQSSIRLIEQGPRLTLQLFKIEEGFLNGEVLYHKNIIKTEEEKAAILQRRLEKRCLKEARKKEQEERKKIKELAKQKLKEKSIQGQKNNKKTKKLIKMNNVNNGFISNGDNFDDDNNDGDDENDAAWFKAEVGKDPDSDLFSSQSKGIKRKKLGSDYFKKGKKSKLNYKSKQLKKT</sequence>
<dbReference type="Pfam" id="PF04427">
    <property type="entry name" value="Brix"/>
    <property type="match status" value="1"/>
</dbReference>
<dbReference type="GO" id="GO:0006364">
    <property type="term" value="P:rRNA processing"/>
    <property type="evidence" value="ECO:0007669"/>
    <property type="project" value="InterPro"/>
</dbReference>
<dbReference type="GO" id="GO:0030687">
    <property type="term" value="C:preribosome, large subunit precursor"/>
    <property type="evidence" value="ECO:0007669"/>
    <property type="project" value="TreeGrafter"/>
</dbReference>
<dbReference type="PROSITE" id="PS50833">
    <property type="entry name" value="BRIX"/>
    <property type="match status" value="1"/>
</dbReference>
<feature type="domain" description="Brix" evidence="2">
    <location>
        <begin position="33"/>
        <end position="295"/>
    </location>
</feature>
<dbReference type="RefSeq" id="XP_002430321.1">
    <property type="nucleotide sequence ID" value="XM_002430276.1"/>
</dbReference>
<dbReference type="eggNOG" id="KOG2963">
    <property type="taxonomic scope" value="Eukaryota"/>
</dbReference>
<keyword evidence="5" id="KW-1185">Reference proteome</keyword>
<accession>E0VW27</accession>
<evidence type="ECO:0000313" key="4">
    <source>
        <dbReference type="EnsemblMetazoa" id="PHUM473070-PA"/>
    </source>
</evidence>